<evidence type="ECO:0000256" key="4">
    <source>
        <dbReference type="ARBA" id="ARBA00023141"/>
    </source>
</evidence>
<dbReference type="PANTHER" id="PTHR43285:SF2">
    <property type="entry name" value="ANTHRANILATE PHOSPHORIBOSYLTRANSFERASE"/>
    <property type="match status" value="1"/>
</dbReference>
<keyword evidence="3" id="KW-0028">Amino-acid biosynthesis</keyword>
<dbReference type="EMBL" id="FNYV01000005">
    <property type="protein sequence ID" value="SEJ51551.1"/>
    <property type="molecule type" value="Genomic_DNA"/>
</dbReference>
<dbReference type="SUPFAM" id="SSF52418">
    <property type="entry name" value="Nucleoside phosphorylase/phosphoribosyltransferase catalytic domain"/>
    <property type="match status" value="1"/>
</dbReference>
<evidence type="ECO:0000259" key="5">
    <source>
        <dbReference type="Pfam" id="PF00591"/>
    </source>
</evidence>
<gene>
    <name evidence="6" type="ORF">SAMN05443287_10540</name>
</gene>
<dbReference type="PANTHER" id="PTHR43285">
    <property type="entry name" value="ANTHRANILATE PHOSPHORIBOSYLTRANSFERASE"/>
    <property type="match status" value="1"/>
</dbReference>
<evidence type="ECO:0000256" key="2">
    <source>
        <dbReference type="ARBA" id="ARBA00022679"/>
    </source>
</evidence>
<organism evidence="6 7">
    <name type="scientific">Micromonospora phaseoli</name>
    <dbReference type="NCBI Taxonomy" id="1144548"/>
    <lineage>
        <taxon>Bacteria</taxon>
        <taxon>Bacillati</taxon>
        <taxon>Actinomycetota</taxon>
        <taxon>Actinomycetes</taxon>
        <taxon>Micromonosporales</taxon>
        <taxon>Micromonosporaceae</taxon>
        <taxon>Micromonospora</taxon>
    </lineage>
</organism>
<dbReference type="Pfam" id="PF00591">
    <property type="entry name" value="Glycos_transf_3"/>
    <property type="match status" value="1"/>
</dbReference>
<keyword evidence="1 6" id="KW-0328">Glycosyltransferase</keyword>
<evidence type="ECO:0000256" key="3">
    <source>
        <dbReference type="ARBA" id="ARBA00022822"/>
    </source>
</evidence>
<dbReference type="InterPro" id="IPR005940">
    <property type="entry name" value="Anthranilate_Pribosyl_Tfrase"/>
</dbReference>
<feature type="domain" description="Glycosyl transferase family 3" evidence="5">
    <location>
        <begin position="89"/>
        <end position="314"/>
    </location>
</feature>
<keyword evidence="4" id="KW-0057">Aromatic amino acid biosynthesis</keyword>
<dbReference type="GO" id="GO:0004048">
    <property type="term" value="F:anthranilate phosphoribosyltransferase activity"/>
    <property type="evidence" value="ECO:0007669"/>
    <property type="project" value="InterPro"/>
</dbReference>
<name>A0A1H6ZDS3_9ACTN</name>
<protein>
    <submittedName>
        <fullName evidence="6">Anthranilate phosphoribosyltransferase</fullName>
    </submittedName>
</protein>
<proteinExistence type="predicted"/>
<sequence>MTSATAARSAPETNSGLSNFSREALRSFLQDGSPTSNERWRRWCTGLIRDGHLSASDLLDWWTEVVEFDPVLRRHVTRPVTVQDGTVVVAGSGKEQFKTFNVSTAAAILAAAAGTPVVKGVSRSVSAISGAADILDVLRIRPVIDPAGIPDALQRHNIAFVSYPLFCPRYADRYDGVFDAINPASFFMPVATLCVKASRFLFGLAHPDVELSARALRAIRPDVAAGTVVSTDLTDGETVDEYCGVGTVRLARANAELVDATTRAKSAPATGWRTAVAHRPTHAANAALAAEALAPGDDSPATSLVELNAALIVGPGALTDDSLDRVRHARRSGGAIRLLRALSESR</sequence>
<keyword evidence="3" id="KW-0822">Tryptophan biosynthesis</keyword>
<dbReference type="InterPro" id="IPR000312">
    <property type="entry name" value="Glycosyl_Trfase_fam3"/>
</dbReference>
<dbReference type="GO" id="GO:0005829">
    <property type="term" value="C:cytosol"/>
    <property type="evidence" value="ECO:0007669"/>
    <property type="project" value="TreeGrafter"/>
</dbReference>
<dbReference type="STRING" id="1144548.SAMN05443287_10540"/>
<dbReference type="AlphaFoldDB" id="A0A1H6ZDS3"/>
<dbReference type="OrthoDB" id="5145355at2"/>
<evidence type="ECO:0000313" key="6">
    <source>
        <dbReference type="EMBL" id="SEJ51551.1"/>
    </source>
</evidence>
<keyword evidence="2 6" id="KW-0808">Transferase</keyword>
<dbReference type="RefSeq" id="WP_092380482.1">
    <property type="nucleotide sequence ID" value="NZ_BOPI01000039.1"/>
</dbReference>
<reference evidence="7" key="1">
    <citation type="submission" date="2016-10" db="EMBL/GenBank/DDBJ databases">
        <authorList>
            <person name="Varghese N."/>
            <person name="Submissions S."/>
        </authorList>
    </citation>
    <scope>NUCLEOTIDE SEQUENCE [LARGE SCALE GENOMIC DNA]</scope>
    <source>
        <strain evidence="7">CGMCC 4.7038</strain>
    </source>
</reference>
<dbReference type="Proteomes" id="UP000198707">
    <property type="component" value="Unassembled WGS sequence"/>
</dbReference>
<dbReference type="Gene3D" id="3.40.1030.10">
    <property type="entry name" value="Nucleoside phosphorylase/phosphoribosyltransferase catalytic domain"/>
    <property type="match status" value="1"/>
</dbReference>
<dbReference type="InterPro" id="IPR035902">
    <property type="entry name" value="Nuc_phospho_transferase"/>
</dbReference>
<accession>A0A1H6ZDS3</accession>
<evidence type="ECO:0000313" key="7">
    <source>
        <dbReference type="Proteomes" id="UP000198707"/>
    </source>
</evidence>
<keyword evidence="7" id="KW-1185">Reference proteome</keyword>
<dbReference type="GO" id="GO:0000162">
    <property type="term" value="P:L-tryptophan biosynthetic process"/>
    <property type="evidence" value="ECO:0007669"/>
    <property type="project" value="UniProtKB-KW"/>
</dbReference>
<evidence type="ECO:0000256" key="1">
    <source>
        <dbReference type="ARBA" id="ARBA00022676"/>
    </source>
</evidence>